<name>D0MZ13_PHYIT</name>
<organism evidence="2 3">
    <name type="scientific">Phytophthora infestans (strain T30-4)</name>
    <name type="common">Potato late blight agent</name>
    <dbReference type="NCBI Taxonomy" id="403677"/>
    <lineage>
        <taxon>Eukaryota</taxon>
        <taxon>Sar</taxon>
        <taxon>Stramenopiles</taxon>
        <taxon>Oomycota</taxon>
        <taxon>Peronosporomycetes</taxon>
        <taxon>Peronosporales</taxon>
        <taxon>Peronosporaceae</taxon>
        <taxon>Phytophthora</taxon>
    </lineage>
</organism>
<feature type="compositionally biased region" description="Polar residues" evidence="1">
    <location>
        <begin position="1855"/>
        <end position="1866"/>
    </location>
</feature>
<accession>D0MZ13</accession>
<dbReference type="RefSeq" id="XP_002907010.1">
    <property type="nucleotide sequence ID" value="XM_002906964.1"/>
</dbReference>
<feature type="region of interest" description="Disordered" evidence="1">
    <location>
        <begin position="604"/>
        <end position="623"/>
    </location>
</feature>
<proteinExistence type="predicted"/>
<feature type="compositionally biased region" description="Polar residues" evidence="1">
    <location>
        <begin position="1111"/>
        <end position="1122"/>
    </location>
</feature>
<gene>
    <name evidence="2" type="ORF">PITG_03983</name>
</gene>
<dbReference type="VEuPathDB" id="FungiDB:PITG_03983"/>
<feature type="region of interest" description="Disordered" evidence="1">
    <location>
        <begin position="1845"/>
        <end position="1866"/>
    </location>
</feature>
<feature type="compositionally biased region" description="Polar residues" evidence="1">
    <location>
        <begin position="932"/>
        <end position="943"/>
    </location>
</feature>
<feature type="compositionally biased region" description="Polar residues" evidence="1">
    <location>
        <begin position="1294"/>
        <end position="1305"/>
    </location>
</feature>
<feature type="region of interest" description="Disordered" evidence="1">
    <location>
        <begin position="903"/>
        <end position="943"/>
    </location>
</feature>
<dbReference type="HOGENOM" id="CLU_234296_0_0_1"/>
<feature type="compositionally biased region" description="Low complexity" evidence="1">
    <location>
        <begin position="1486"/>
        <end position="1504"/>
    </location>
</feature>
<evidence type="ECO:0000313" key="2">
    <source>
        <dbReference type="EMBL" id="EEY66411.1"/>
    </source>
</evidence>
<dbReference type="KEGG" id="pif:PITG_03983"/>
<feature type="compositionally biased region" description="Low complexity" evidence="1">
    <location>
        <begin position="178"/>
        <end position="189"/>
    </location>
</feature>
<evidence type="ECO:0000256" key="1">
    <source>
        <dbReference type="SAM" id="MobiDB-lite"/>
    </source>
</evidence>
<reference evidence="3" key="1">
    <citation type="journal article" date="2009" name="Nature">
        <title>Genome sequence and analysis of the Irish potato famine pathogen Phytophthora infestans.</title>
        <authorList>
            <consortium name="The Broad Institute Genome Sequencing Platform"/>
            <person name="Haas B.J."/>
            <person name="Kamoun S."/>
            <person name="Zody M.C."/>
            <person name="Jiang R.H."/>
            <person name="Handsaker R.E."/>
            <person name="Cano L.M."/>
            <person name="Grabherr M."/>
            <person name="Kodira C.D."/>
            <person name="Raffaele S."/>
            <person name="Torto-Alalibo T."/>
            <person name="Bozkurt T.O."/>
            <person name="Ah-Fong A.M."/>
            <person name="Alvarado L."/>
            <person name="Anderson V.L."/>
            <person name="Armstrong M.R."/>
            <person name="Avrova A."/>
            <person name="Baxter L."/>
            <person name="Beynon J."/>
            <person name="Boevink P.C."/>
            <person name="Bollmann S.R."/>
            <person name="Bos J.I."/>
            <person name="Bulone V."/>
            <person name="Cai G."/>
            <person name="Cakir C."/>
            <person name="Carrington J.C."/>
            <person name="Chawner M."/>
            <person name="Conti L."/>
            <person name="Costanzo S."/>
            <person name="Ewan R."/>
            <person name="Fahlgren N."/>
            <person name="Fischbach M.A."/>
            <person name="Fugelstad J."/>
            <person name="Gilroy E.M."/>
            <person name="Gnerre S."/>
            <person name="Green P.J."/>
            <person name="Grenville-Briggs L.J."/>
            <person name="Griffith J."/>
            <person name="Grunwald N.J."/>
            <person name="Horn K."/>
            <person name="Horner N.R."/>
            <person name="Hu C.H."/>
            <person name="Huitema E."/>
            <person name="Jeong D.H."/>
            <person name="Jones A.M."/>
            <person name="Jones J.D."/>
            <person name="Jones R.W."/>
            <person name="Karlsson E.K."/>
            <person name="Kunjeti S.G."/>
            <person name="Lamour K."/>
            <person name="Liu Z."/>
            <person name="Ma L."/>
            <person name="Maclean D."/>
            <person name="Chibucos M.C."/>
            <person name="McDonald H."/>
            <person name="McWalters J."/>
            <person name="Meijer H.J."/>
            <person name="Morgan W."/>
            <person name="Morris P.F."/>
            <person name="Munro C.A."/>
            <person name="O'Neill K."/>
            <person name="Ospina-Giraldo M."/>
            <person name="Pinzon A."/>
            <person name="Pritchard L."/>
            <person name="Ramsahoye B."/>
            <person name="Ren Q."/>
            <person name="Restrepo S."/>
            <person name="Roy S."/>
            <person name="Sadanandom A."/>
            <person name="Savidor A."/>
            <person name="Schornack S."/>
            <person name="Schwartz D.C."/>
            <person name="Schumann U.D."/>
            <person name="Schwessinger B."/>
            <person name="Seyer L."/>
            <person name="Sharpe T."/>
            <person name="Silvar C."/>
            <person name="Song J."/>
            <person name="Studholme D.J."/>
            <person name="Sykes S."/>
            <person name="Thines M."/>
            <person name="van de Vondervoort P.J."/>
            <person name="Phuntumart V."/>
            <person name="Wawra S."/>
            <person name="Weide R."/>
            <person name="Win J."/>
            <person name="Young C."/>
            <person name="Zhou S."/>
            <person name="Fry W."/>
            <person name="Meyers B.C."/>
            <person name="van West P."/>
            <person name="Ristaino J."/>
            <person name="Govers F."/>
            <person name="Birch P.R."/>
            <person name="Whisson S.C."/>
            <person name="Judelson H.S."/>
            <person name="Nusbaum C."/>
        </authorList>
    </citation>
    <scope>NUCLEOTIDE SEQUENCE [LARGE SCALE GENOMIC DNA]</scope>
    <source>
        <strain evidence="3">T30-4</strain>
    </source>
</reference>
<feature type="compositionally biased region" description="Polar residues" evidence="1">
    <location>
        <begin position="542"/>
        <end position="554"/>
    </location>
</feature>
<feature type="region of interest" description="Disordered" evidence="1">
    <location>
        <begin position="1082"/>
        <end position="1122"/>
    </location>
</feature>
<feature type="region of interest" description="Disordered" evidence="1">
    <location>
        <begin position="1265"/>
        <end position="1305"/>
    </location>
</feature>
<feature type="region of interest" description="Disordered" evidence="1">
    <location>
        <begin position="1662"/>
        <end position="1701"/>
    </location>
</feature>
<dbReference type="InParanoid" id="D0MZ13"/>
<dbReference type="EMBL" id="DS028121">
    <property type="protein sequence ID" value="EEY66411.1"/>
    <property type="molecule type" value="Genomic_DNA"/>
</dbReference>
<feature type="region of interest" description="Disordered" evidence="1">
    <location>
        <begin position="1462"/>
        <end position="1508"/>
    </location>
</feature>
<feature type="region of interest" description="Disordered" evidence="1">
    <location>
        <begin position="734"/>
        <end position="778"/>
    </location>
</feature>
<dbReference type="GeneID" id="9467915"/>
<keyword evidence="3" id="KW-1185">Reference proteome</keyword>
<feature type="region of interest" description="Disordered" evidence="1">
    <location>
        <begin position="154"/>
        <end position="196"/>
    </location>
</feature>
<dbReference type="Proteomes" id="UP000006643">
    <property type="component" value="Unassembled WGS sequence"/>
</dbReference>
<sequence>MASRLFNYLKDATYLRYEPSRRRDVAKQVRHPSAPVDMKSDGFSVSGRDLRDAKRALRSRLWERISVYTTKTHAGCASVMPRDQTVSFKQTLTAMGHDSTSWYKQRKTASKTGQTDAENIFLESNASSELQTLQNVEEAHRPALPSRLHIQRVQPHVRDSKWKAKTASTKAHRATRVAARPTPTSASTPPVQPNKNMASRLFNYLKDATYLRYEPSQRRDVAKQVRHSSAPVDMKSDGFSVSGRGLRDAKRALRSRLWERISVYTTKMHAGCASVMPRDQTVSFKQTPTAMGHDSTSWYKQRKTASKTGQTDAENIFLESNASSEVRCDTVKNLNIQKVPLPFDFSSKLYKMSRKPIALHFLVDSTSNVCSHTSSHANFCFNTPVQPNKNMASRLFNYLKDATYLRYEPSRRRDVVKQVRHPSALVDMKSDGFSVSGRGLRDAKRALRSRLWECISVYTTKTHTGCAHHTSSFKQTPTAMGHDSTCAMTYSWEGRLAPVHFNKVTRMFRYRLLLAPNSTNVEEAHRLALPSRLHIQRVQPHVSDSQWKAKTANTKAHRATRVAARPTPISASTHPVQPNKNMASRLFNYLKDATYLRYAPSRRRDVAKQMRHPSAPVDMKSDGFSVSGRGLRDAKRALRSRLWECISVYTTKTHTICAVSVMPRDQTVSFKQTPTAMGHDSTSWYKQRKTASKTGQTDAENIFLESNASSELQTLQNVEKAHRPALPSRLHIQRVQPRVSDSKWKAKTANTKAHRATRVAARPTPTSASTPPVQPNKNMASRLFNYLKDATYLRYEPSQRRDVAKQVRHSSAPVDMKSDGFSVSGRGLRDAKRALRSRLWECISVYTTKTHTICAVSVMPRDQTDIRKKDFIGHVIGNLQTLQNVEKAHRPALPSRLHIQRVQPHVSDSKWKAKTANTKARRATRVAARPTPTSASTHPVQPNKNMASRLFNYLKDATYLRYEPSRRRDVAKQVRHPSAPVDMKSDGFSVSGRGLRDAKLYEADFGNASRITPVSFKQTPTAMGHDSTSWYKQRKTASKTGQTDAENIFLESNASSELQTLQNVEKAHRPALPSRLHIQRVQPHVSDSKWKAKTANTKARRATRVAARPTPTSASTHPVQPNKNMASRLFNYLKDATYLRYEPSRRRDVAKQVRHPSAPVDMKSDGFSVSGRGLRDAKRALRSRLWECISVYTTKTHAGCATPTAMGHDSTSWYKQRKTASKTGQTDAENIFLESNASSELQTLQNVEKAHRPALPSRLHIQRVQPHVSDSKWKAKTANTKARRATRVAARPTPTSASTHPVQPNKNMASRLFNYLKDATYLRYEPSRRRDVAKQVRHPSAPVDMKSDGFSVSGRGLRDAKGALRSRLWECISVYTTKTHTICAVSVMPRDQTVSFKQTPTAMGHDSTSWYKQRKTASKTGQTDAENIFLESNASSELQTLQNVEEAHRPALPSRLHIQRVQPRVSDSKWKAKTANTKAHRATRVAARPTPTSASTLPSSPTRTWRPGLFNYSQRRHVSQIRAESRRDVAKQVRHSSAPVDMKSDGFSVSGRGLRDAKRALRSRLWERISVYTTKTHAGCAWSVMPRDPTVNFIDYMRRQANGIKAAMMPGVIDVLTVVPIEDIRKKDFIGHVIDNLQTLQNVEEAHRPALPSRLHIQRVQPRVSDSKWKAKTANTKAHRATRVAARPTPTSASTHPVQPNKNMASRLFNYLKDATYLRYEPSQRRDVAKQVRHSSAPVDMKSDGFSVSGRGLRDAKRALRSRLWECISVYTTKMHAGCASVMPRDQTDIRKKDFIGHVIGNLQTLQNVEEAHRPALPSRLHIQRVQPHVSDSKWKAKTFNTKAHRATRVAARPTPTSASTHPVQPNKNMASRLFSYLKDATYLRYEPSQRRDVAKQVRHSSAPVDMKSDGFSVSGRGLRDAKRALRSRLWECISVYTTKMHAGCASVMPRDQTGNFIDFMRRQANGVTCSVKSKDHLT</sequence>
<protein>
    <submittedName>
        <fullName evidence="2">Uncharacterized protein</fullName>
    </submittedName>
</protein>
<evidence type="ECO:0000313" key="3">
    <source>
        <dbReference type="Proteomes" id="UP000006643"/>
    </source>
</evidence>
<feature type="region of interest" description="Disordered" evidence="1">
    <location>
        <begin position="968"/>
        <end position="987"/>
    </location>
</feature>
<feature type="compositionally biased region" description="Low complexity" evidence="1">
    <location>
        <begin position="760"/>
        <end position="771"/>
    </location>
</feature>
<feature type="compositionally biased region" description="Polar residues" evidence="1">
    <location>
        <begin position="1689"/>
        <end position="1701"/>
    </location>
</feature>
<feature type="region of interest" description="Disordered" evidence="1">
    <location>
        <begin position="540"/>
        <end position="563"/>
    </location>
</feature>